<accession>A0AAN9J1Y1</accession>
<reference evidence="2 3" key="1">
    <citation type="submission" date="2024-01" db="EMBL/GenBank/DDBJ databases">
        <title>The genomes of 5 underutilized Papilionoideae crops provide insights into root nodulation and disease resistanc.</title>
        <authorList>
            <person name="Yuan L."/>
        </authorList>
    </citation>
    <scope>NUCLEOTIDE SEQUENCE [LARGE SCALE GENOMIC DNA]</scope>
    <source>
        <strain evidence="2">ZHUSHIDOU_FW_LH</strain>
        <tissue evidence="2">Leaf</tissue>
    </source>
</reference>
<organism evidence="2 3">
    <name type="scientific">Crotalaria pallida</name>
    <name type="common">Smooth rattlebox</name>
    <name type="synonym">Crotalaria striata</name>
    <dbReference type="NCBI Taxonomy" id="3830"/>
    <lineage>
        <taxon>Eukaryota</taxon>
        <taxon>Viridiplantae</taxon>
        <taxon>Streptophyta</taxon>
        <taxon>Embryophyta</taxon>
        <taxon>Tracheophyta</taxon>
        <taxon>Spermatophyta</taxon>
        <taxon>Magnoliopsida</taxon>
        <taxon>eudicotyledons</taxon>
        <taxon>Gunneridae</taxon>
        <taxon>Pentapetalae</taxon>
        <taxon>rosids</taxon>
        <taxon>fabids</taxon>
        <taxon>Fabales</taxon>
        <taxon>Fabaceae</taxon>
        <taxon>Papilionoideae</taxon>
        <taxon>50 kb inversion clade</taxon>
        <taxon>genistoids sensu lato</taxon>
        <taxon>core genistoids</taxon>
        <taxon>Crotalarieae</taxon>
        <taxon>Crotalaria</taxon>
    </lineage>
</organism>
<evidence type="ECO:0000256" key="1">
    <source>
        <dbReference type="SAM" id="MobiDB-lite"/>
    </source>
</evidence>
<protein>
    <submittedName>
        <fullName evidence="2">Uncharacterized protein</fullName>
    </submittedName>
</protein>
<dbReference type="Proteomes" id="UP001372338">
    <property type="component" value="Unassembled WGS sequence"/>
</dbReference>
<evidence type="ECO:0000313" key="3">
    <source>
        <dbReference type="Proteomes" id="UP001372338"/>
    </source>
</evidence>
<feature type="region of interest" description="Disordered" evidence="1">
    <location>
        <begin position="46"/>
        <end position="118"/>
    </location>
</feature>
<name>A0AAN9J1Y1_CROPI</name>
<gene>
    <name evidence="2" type="ORF">RIF29_05356</name>
</gene>
<evidence type="ECO:0000313" key="2">
    <source>
        <dbReference type="EMBL" id="KAK7290727.1"/>
    </source>
</evidence>
<proteinExistence type="predicted"/>
<sequence>MCTSNLILNGYAVSKSCDWVGWCDHMEIASGACSSSMRRRSLSISSHQNINIDNDNADCESVSEAGDIGDRALPSKRFSESNNSISLSFDENGEEQRWHSHPSSSVRPLPPQLTSPSPLSTDAILASILNT</sequence>
<dbReference type="AlphaFoldDB" id="A0AAN9J1Y1"/>
<dbReference type="EMBL" id="JAYWIO010000001">
    <property type="protein sequence ID" value="KAK7290727.1"/>
    <property type="molecule type" value="Genomic_DNA"/>
</dbReference>
<comment type="caution">
    <text evidence="2">The sequence shown here is derived from an EMBL/GenBank/DDBJ whole genome shotgun (WGS) entry which is preliminary data.</text>
</comment>
<feature type="compositionally biased region" description="Polar residues" evidence="1">
    <location>
        <begin position="80"/>
        <end position="89"/>
    </location>
</feature>
<keyword evidence="3" id="KW-1185">Reference proteome</keyword>